<reference evidence="4 5" key="1">
    <citation type="submission" date="2017-11" db="EMBL/GenBank/DDBJ databases">
        <title>Genomic Encyclopedia of Archaeal and Bacterial Type Strains, Phase II (KMG-II): From Individual Species to Whole Genera.</title>
        <authorList>
            <person name="Goeker M."/>
        </authorList>
    </citation>
    <scope>NUCLEOTIDE SEQUENCE [LARGE SCALE GENOMIC DNA]</scope>
    <source>
        <strain evidence="4 5">DSM 16400</strain>
    </source>
</reference>
<comment type="caution">
    <text evidence="4">The sequence shown here is derived from an EMBL/GenBank/DDBJ whole genome shotgun (WGS) entry which is preliminary data.</text>
</comment>
<proteinExistence type="predicted"/>
<dbReference type="SUPFAM" id="SSF55729">
    <property type="entry name" value="Acyl-CoA N-acyltransferases (Nat)"/>
    <property type="match status" value="1"/>
</dbReference>
<protein>
    <submittedName>
        <fullName evidence="4">Acetyltransferase (GNAT) family protein</fullName>
    </submittedName>
</protein>
<dbReference type="EMBL" id="PGFH01000001">
    <property type="protein sequence ID" value="PJJ81321.1"/>
    <property type="molecule type" value="Genomic_DNA"/>
</dbReference>
<evidence type="ECO:0000259" key="3">
    <source>
        <dbReference type="PROSITE" id="PS51186"/>
    </source>
</evidence>
<dbReference type="CDD" id="cd04301">
    <property type="entry name" value="NAT_SF"/>
    <property type="match status" value="1"/>
</dbReference>
<dbReference type="InterPro" id="IPR000182">
    <property type="entry name" value="GNAT_dom"/>
</dbReference>
<feature type="domain" description="N-acetyltransferase" evidence="3">
    <location>
        <begin position="4"/>
        <end position="171"/>
    </location>
</feature>
<keyword evidence="2" id="KW-0012">Acyltransferase</keyword>
<keyword evidence="5" id="KW-1185">Reference proteome</keyword>
<dbReference type="PANTHER" id="PTHR43877">
    <property type="entry name" value="AMINOALKYLPHOSPHONATE N-ACETYLTRANSFERASE-RELATED-RELATED"/>
    <property type="match status" value="1"/>
</dbReference>
<dbReference type="RefSeq" id="WP_100388016.1">
    <property type="nucleotide sequence ID" value="NZ_BMZU01000001.1"/>
</dbReference>
<evidence type="ECO:0000256" key="2">
    <source>
        <dbReference type="ARBA" id="ARBA00023315"/>
    </source>
</evidence>
<dbReference type="PANTHER" id="PTHR43877:SF2">
    <property type="entry name" value="AMINOALKYLPHOSPHONATE N-ACETYLTRANSFERASE-RELATED"/>
    <property type="match status" value="1"/>
</dbReference>
<evidence type="ECO:0000256" key="1">
    <source>
        <dbReference type="ARBA" id="ARBA00022679"/>
    </source>
</evidence>
<evidence type="ECO:0000313" key="4">
    <source>
        <dbReference type="EMBL" id="PJJ81321.1"/>
    </source>
</evidence>
<accession>A0A2M9D6J9</accession>
<evidence type="ECO:0000313" key="5">
    <source>
        <dbReference type="Proteomes" id="UP000231742"/>
    </source>
</evidence>
<dbReference type="InterPro" id="IPR016181">
    <property type="entry name" value="Acyl_CoA_acyltransferase"/>
</dbReference>
<name>A0A2M9D6J9_9MICO</name>
<dbReference type="GO" id="GO:0016747">
    <property type="term" value="F:acyltransferase activity, transferring groups other than amino-acyl groups"/>
    <property type="evidence" value="ECO:0007669"/>
    <property type="project" value="InterPro"/>
</dbReference>
<keyword evidence="1 4" id="KW-0808">Transferase</keyword>
<organism evidence="4 5">
    <name type="scientific">Salinibacterium amurskyense</name>
    <dbReference type="NCBI Taxonomy" id="205941"/>
    <lineage>
        <taxon>Bacteria</taxon>
        <taxon>Bacillati</taxon>
        <taxon>Actinomycetota</taxon>
        <taxon>Actinomycetes</taxon>
        <taxon>Micrococcales</taxon>
        <taxon>Microbacteriaceae</taxon>
        <taxon>Salinibacterium</taxon>
    </lineage>
</organism>
<dbReference type="PROSITE" id="PS51186">
    <property type="entry name" value="GNAT"/>
    <property type="match status" value="1"/>
</dbReference>
<dbReference type="OrthoDB" id="3381976at2"/>
<dbReference type="AlphaFoldDB" id="A0A2M9D6J9"/>
<dbReference type="Proteomes" id="UP000231742">
    <property type="component" value="Unassembled WGS sequence"/>
</dbReference>
<dbReference type="InterPro" id="IPR050832">
    <property type="entry name" value="Bact_Acetyltransf"/>
</dbReference>
<gene>
    <name evidence="4" type="ORF">CLV85_0492</name>
</gene>
<sequence>MSTVNVRPMTASEFDAWEHATTAEFAAEQVAIGRWPLEGSVERAIADNTSRLPQGMNTPRMLFLQGTDADGATVGHAWVSLDHPQGSPDLAFLFDIQVAEERRGMGFGRALLAAVEAAVVDAGVPALELNVFGHNTPAVSLYDSSGYSVTTQQMRKTLSPSRESEHLHREE</sequence>
<dbReference type="Pfam" id="PF00583">
    <property type="entry name" value="Acetyltransf_1"/>
    <property type="match status" value="1"/>
</dbReference>
<dbReference type="Gene3D" id="3.40.630.30">
    <property type="match status" value="1"/>
</dbReference>